<protein>
    <submittedName>
        <fullName evidence="1">Uncharacterized protein</fullName>
    </submittedName>
</protein>
<accession>A0A916YYE9</accession>
<comment type="caution">
    <text evidence="1">The sequence shown here is derived from an EMBL/GenBank/DDBJ whole genome shotgun (WGS) entry which is preliminary data.</text>
</comment>
<proteinExistence type="predicted"/>
<organism evidence="1 2">
    <name type="scientific">Emticicia aquatilis</name>
    <dbReference type="NCBI Taxonomy" id="1537369"/>
    <lineage>
        <taxon>Bacteria</taxon>
        <taxon>Pseudomonadati</taxon>
        <taxon>Bacteroidota</taxon>
        <taxon>Cytophagia</taxon>
        <taxon>Cytophagales</taxon>
        <taxon>Leadbetterellaceae</taxon>
        <taxon>Emticicia</taxon>
    </lineage>
</organism>
<keyword evidence="2" id="KW-1185">Reference proteome</keyword>
<dbReference type="EMBL" id="BMKK01000007">
    <property type="protein sequence ID" value="GGD67244.1"/>
    <property type="molecule type" value="Genomic_DNA"/>
</dbReference>
<evidence type="ECO:0000313" key="1">
    <source>
        <dbReference type="EMBL" id="GGD67244.1"/>
    </source>
</evidence>
<name>A0A916YYE9_9BACT</name>
<sequence length="193" mass="21514">MGFVNKANVIDKKKNVFTKKPEIRALIDAGTHVQLKGVALFELTDAEKANPMLNDGNKWLRLTFAPQQEREPSSIGPVKGFIEKYINPQIEKPTSTHFVYILNNSWEIDGIETLVESNENNIKVINLCLAKKTEIRRVTYVKSGNYIFTPIAQTVKEMIITIDGQEESSSQILPPVCSGASTQRPIDNGVIIG</sequence>
<dbReference type="Proteomes" id="UP000609064">
    <property type="component" value="Unassembled WGS sequence"/>
</dbReference>
<reference evidence="1" key="2">
    <citation type="submission" date="2020-09" db="EMBL/GenBank/DDBJ databases">
        <authorList>
            <person name="Sun Q."/>
            <person name="Zhou Y."/>
        </authorList>
    </citation>
    <scope>NUCLEOTIDE SEQUENCE</scope>
    <source>
        <strain evidence="1">CGMCC 1.15958</strain>
    </source>
</reference>
<dbReference type="AlphaFoldDB" id="A0A916YYE9"/>
<evidence type="ECO:0000313" key="2">
    <source>
        <dbReference type="Proteomes" id="UP000609064"/>
    </source>
</evidence>
<gene>
    <name evidence="1" type="ORF">GCM10011514_34130</name>
</gene>
<dbReference type="RefSeq" id="WP_188767663.1">
    <property type="nucleotide sequence ID" value="NZ_BMKK01000007.1"/>
</dbReference>
<reference evidence="1" key="1">
    <citation type="journal article" date="2014" name="Int. J. Syst. Evol. Microbiol.">
        <title>Complete genome sequence of Corynebacterium casei LMG S-19264T (=DSM 44701T), isolated from a smear-ripened cheese.</title>
        <authorList>
            <consortium name="US DOE Joint Genome Institute (JGI-PGF)"/>
            <person name="Walter F."/>
            <person name="Albersmeier A."/>
            <person name="Kalinowski J."/>
            <person name="Ruckert C."/>
        </authorList>
    </citation>
    <scope>NUCLEOTIDE SEQUENCE</scope>
    <source>
        <strain evidence="1">CGMCC 1.15958</strain>
    </source>
</reference>